<dbReference type="InterPro" id="IPR050515">
    <property type="entry name" value="Beta-lactam/transpept"/>
</dbReference>
<evidence type="ECO:0000259" key="2">
    <source>
        <dbReference type="Pfam" id="PF00905"/>
    </source>
</evidence>
<dbReference type="Gene3D" id="3.40.710.10">
    <property type="entry name" value="DD-peptidase/beta-lactamase superfamily"/>
    <property type="match status" value="1"/>
</dbReference>
<dbReference type="GO" id="GO:0051301">
    <property type="term" value="P:cell division"/>
    <property type="evidence" value="ECO:0007669"/>
    <property type="project" value="UniProtKB-KW"/>
</dbReference>
<evidence type="ECO:0000313" key="5">
    <source>
        <dbReference type="Proteomes" id="UP001519308"/>
    </source>
</evidence>
<dbReference type="InterPro" id="IPR001460">
    <property type="entry name" value="PCN-bd_Tpept"/>
</dbReference>
<name>A0ABS4K9E4_9CLOT</name>
<evidence type="ECO:0000313" key="4">
    <source>
        <dbReference type="EMBL" id="MBP2024403.1"/>
    </source>
</evidence>
<dbReference type="InterPro" id="IPR012338">
    <property type="entry name" value="Beta-lactam/transpept-like"/>
</dbReference>
<keyword evidence="1" id="KW-0812">Transmembrane</keyword>
<keyword evidence="1" id="KW-1133">Transmembrane helix</keyword>
<dbReference type="EMBL" id="JAGGLL010000069">
    <property type="protein sequence ID" value="MBP2024403.1"/>
    <property type="molecule type" value="Genomic_DNA"/>
</dbReference>
<protein>
    <submittedName>
        <fullName evidence="4">Cell division protein FtsI/penicillin-binding protein 2</fullName>
    </submittedName>
</protein>
<dbReference type="Gene3D" id="3.90.1310.10">
    <property type="entry name" value="Penicillin-binding protein 2a (Domain 2)"/>
    <property type="match status" value="1"/>
</dbReference>
<accession>A0ABS4K9E4</accession>
<keyword evidence="1" id="KW-0472">Membrane</keyword>
<dbReference type="Proteomes" id="UP001519308">
    <property type="component" value="Unassembled WGS sequence"/>
</dbReference>
<dbReference type="RefSeq" id="WP_021282020.1">
    <property type="nucleotide sequence ID" value="NZ_JAGGLL010000069.1"/>
</dbReference>
<keyword evidence="5" id="KW-1185">Reference proteome</keyword>
<dbReference type="Pfam" id="PF21922">
    <property type="entry name" value="PBP_dimer_2"/>
    <property type="match status" value="1"/>
</dbReference>
<evidence type="ECO:0000256" key="1">
    <source>
        <dbReference type="SAM" id="Phobius"/>
    </source>
</evidence>
<evidence type="ECO:0000259" key="3">
    <source>
        <dbReference type="Pfam" id="PF21922"/>
    </source>
</evidence>
<reference evidence="4 5" key="1">
    <citation type="submission" date="2021-03" db="EMBL/GenBank/DDBJ databases">
        <title>Genomic Encyclopedia of Type Strains, Phase IV (KMG-IV): sequencing the most valuable type-strain genomes for metagenomic binning, comparative biology and taxonomic classification.</title>
        <authorList>
            <person name="Goeker M."/>
        </authorList>
    </citation>
    <scope>NUCLEOTIDE SEQUENCE [LARGE SCALE GENOMIC DNA]</scope>
    <source>
        <strain evidence="4 5">DSM 28650</strain>
    </source>
</reference>
<feature type="transmembrane region" description="Helical" evidence="1">
    <location>
        <begin position="12"/>
        <end position="31"/>
    </location>
</feature>
<keyword evidence="4" id="KW-0131">Cell cycle</keyword>
<dbReference type="SUPFAM" id="SSF56519">
    <property type="entry name" value="Penicillin binding protein dimerisation domain"/>
    <property type="match status" value="1"/>
</dbReference>
<dbReference type="Pfam" id="PF00905">
    <property type="entry name" value="Transpeptidase"/>
    <property type="match status" value="1"/>
</dbReference>
<feature type="domain" description="Penicillin-binding protein transpeptidase" evidence="2">
    <location>
        <begin position="160"/>
        <end position="469"/>
    </location>
</feature>
<feature type="domain" description="Penicillin binding protein A dimerisation" evidence="3">
    <location>
        <begin position="55"/>
        <end position="119"/>
    </location>
</feature>
<dbReference type="InterPro" id="IPR054120">
    <property type="entry name" value="PBPA_dimer"/>
</dbReference>
<proteinExistence type="predicted"/>
<keyword evidence="4" id="KW-0132">Cell division</keyword>
<dbReference type="PANTHER" id="PTHR30627">
    <property type="entry name" value="PEPTIDOGLYCAN D,D-TRANSPEPTIDASE"/>
    <property type="match status" value="1"/>
</dbReference>
<dbReference type="InterPro" id="IPR036138">
    <property type="entry name" value="PBP_dimer_sf"/>
</dbReference>
<comment type="caution">
    <text evidence="4">The sequence shown here is derived from an EMBL/GenBank/DDBJ whole genome shotgun (WGS) entry which is preliminary data.</text>
</comment>
<organism evidence="4 5">
    <name type="scientific">Clostridium punense</name>
    <dbReference type="NCBI Taxonomy" id="1054297"/>
    <lineage>
        <taxon>Bacteria</taxon>
        <taxon>Bacillati</taxon>
        <taxon>Bacillota</taxon>
        <taxon>Clostridia</taxon>
        <taxon>Eubacteriales</taxon>
        <taxon>Clostridiaceae</taxon>
        <taxon>Clostridium</taxon>
    </lineage>
</organism>
<gene>
    <name evidence="4" type="ORF">J2Z44_004272</name>
</gene>
<dbReference type="PANTHER" id="PTHR30627:SF24">
    <property type="entry name" value="PENICILLIN-BINDING PROTEIN 4B"/>
    <property type="match status" value="1"/>
</dbReference>
<sequence>MNNLSNNIKKVMFVFLLLFVALITFINYTVLFKSEAAVKSVYNKRNVAEKSRILRGSIFDRDNNPIVKGEKTGEFTQNREYIGGVPFAHVVGYYDEVYGMSGIEKKLDEELSGKAINGIKDFLSFFKFSKDEAKEGNNVITTLNSSLQKKAYEVLGNKRGSIVALDPTTGEVLAMVSKPGFNPNTLKEDWQKLSSDPNTPFLNRAVSGLYPPGSTFKAVTAISALENISGVANKTFKDEGRIQFNKSQYLENYKGKTFGNIGLEQAFTVSSNVVFGSLAMDLGNDTLRTTAEKFLFNKDIPSRTLTIDNSKFPTYKKEEIGNIAQSGIGQSGVLASPIEMALVASTIANNGVMMEPNIVKQITSTKGDVVKNYEPKEIGTVTSAENAQILKKYMRSVVTKGTGKDSEVNGVQISGKTGTADQDTGNKIPHSWYIGFAPYEKPKIAFAIIVEEGGNDSYNATDMARDIMKNYFSK</sequence>
<dbReference type="SUPFAM" id="SSF56601">
    <property type="entry name" value="beta-lactamase/transpeptidase-like"/>
    <property type="match status" value="1"/>
</dbReference>